<dbReference type="EMBL" id="JAAGUZ010000070">
    <property type="protein sequence ID" value="NEW47104.1"/>
    <property type="molecule type" value="Genomic_DNA"/>
</dbReference>
<proteinExistence type="predicted"/>
<evidence type="ECO:0000313" key="2">
    <source>
        <dbReference type="EMBL" id="NEW47104.1"/>
    </source>
</evidence>
<evidence type="ECO:0000313" key="4">
    <source>
        <dbReference type="Proteomes" id="UP000468928"/>
    </source>
</evidence>
<feature type="region of interest" description="Disordered" evidence="1">
    <location>
        <begin position="1"/>
        <end position="37"/>
    </location>
</feature>
<evidence type="ECO:0000313" key="5">
    <source>
        <dbReference type="Proteomes" id="UP000470876"/>
    </source>
</evidence>
<accession>A0A6P1DD72</accession>
<reference evidence="4 5" key="1">
    <citation type="submission" date="2020-01" db="EMBL/GenBank/DDBJ databases">
        <title>Genetics and antimicrobial susceptibilities of Nocardia species isolated from the soil; a comparison with species isolated from humans.</title>
        <authorList>
            <person name="Carrasco G."/>
            <person name="Monzon S."/>
            <person name="Sansegundo M."/>
            <person name="Garcia E."/>
            <person name="Garrido N."/>
            <person name="Medina M.J."/>
            <person name="Villalon P."/>
            <person name="Ramirez-Arocha A.C."/>
            <person name="Jimenez P."/>
            <person name="Cuesta I."/>
            <person name="Valdezate S."/>
        </authorList>
    </citation>
    <scope>NUCLEOTIDE SEQUENCE [LARGE SCALE GENOMIC DNA]</scope>
    <source>
        <strain evidence="2 4">CNM20110639</strain>
        <strain evidence="3 5">CNM20110649</strain>
    </source>
</reference>
<dbReference type="EMBL" id="JAAGUX010000041">
    <property type="protein sequence ID" value="NEW57928.1"/>
    <property type="molecule type" value="Genomic_DNA"/>
</dbReference>
<evidence type="ECO:0000313" key="3">
    <source>
        <dbReference type="EMBL" id="NEW57928.1"/>
    </source>
</evidence>
<name>A0A6P1DD72_9NOCA</name>
<organism evidence="2 4">
    <name type="scientific">Nocardia cyriacigeorgica</name>
    <dbReference type="NCBI Taxonomy" id="135487"/>
    <lineage>
        <taxon>Bacteria</taxon>
        <taxon>Bacillati</taxon>
        <taxon>Actinomycetota</taxon>
        <taxon>Actinomycetes</taxon>
        <taxon>Mycobacteriales</taxon>
        <taxon>Nocardiaceae</taxon>
        <taxon>Nocardia</taxon>
    </lineage>
</organism>
<sequence length="51" mass="5719">MSQYRSEHHEHPEHPPITPDEHPLEPTSAAPSDGVPLGRIILGRGWPYRIG</sequence>
<feature type="compositionally biased region" description="Basic and acidic residues" evidence="1">
    <location>
        <begin position="1"/>
        <end position="24"/>
    </location>
</feature>
<comment type="caution">
    <text evidence="2">The sequence shown here is derived from an EMBL/GenBank/DDBJ whole genome shotgun (WGS) entry which is preliminary data.</text>
</comment>
<dbReference type="Proteomes" id="UP000470876">
    <property type="component" value="Unassembled WGS sequence"/>
</dbReference>
<dbReference type="AlphaFoldDB" id="A0A6P1DD72"/>
<dbReference type="RefSeq" id="WP_163827399.1">
    <property type="nucleotide sequence ID" value="NZ_JAAGUX010000041.1"/>
</dbReference>
<evidence type="ECO:0000256" key="1">
    <source>
        <dbReference type="SAM" id="MobiDB-lite"/>
    </source>
</evidence>
<dbReference type="Proteomes" id="UP000468928">
    <property type="component" value="Unassembled WGS sequence"/>
</dbReference>
<protein>
    <submittedName>
        <fullName evidence="2">Uncharacterized protein</fullName>
    </submittedName>
</protein>
<keyword evidence="5" id="KW-1185">Reference proteome</keyword>
<gene>
    <name evidence="2" type="ORF">GV789_22035</name>
    <name evidence="3" type="ORF">GV794_20040</name>
</gene>